<sequence>MGGRHRGRRTRTRPSERMNGMELEEFGRHQWLEAPRTPPQAARGSRRREHRVCRAPTAVVEAGCSRWRGESKQSSEMYRSPLKILHSPSIPVTGGGGGGMSREEQKRSACDRERSRMRDMNRASTACGSACPPGSPRERSSPR</sequence>
<feature type="compositionally biased region" description="Basic and acidic residues" evidence="1">
    <location>
        <begin position="101"/>
        <end position="121"/>
    </location>
</feature>
<reference evidence="2 3" key="1">
    <citation type="submission" date="2021-06" db="EMBL/GenBank/DDBJ databases">
        <title>Caerostris extrusa draft genome.</title>
        <authorList>
            <person name="Kono N."/>
            <person name="Arakawa K."/>
        </authorList>
    </citation>
    <scope>NUCLEOTIDE SEQUENCE [LARGE SCALE GENOMIC DNA]</scope>
</reference>
<evidence type="ECO:0000256" key="1">
    <source>
        <dbReference type="SAM" id="MobiDB-lite"/>
    </source>
</evidence>
<evidence type="ECO:0000313" key="2">
    <source>
        <dbReference type="EMBL" id="GIY08203.1"/>
    </source>
</evidence>
<dbReference type="AlphaFoldDB" id="A0AAV4QER4"/>
<proteinExistence type="predicted"/>
<feature type="compositionally biased region" description="Basic residues" evidence="1">
    <location>
        <begin position="1"/>
        <end position="12"/>
    </location>
</feature>
<gene>
    <name evidence="2" type="ORF">CEXT_288741</name>
</gene>
<accession>A0AAV4QER4</accession>
<evidence type="ECO:0000313" key="3">
    <source>
        <dbReference type="Proteomes" id="UP001054945"/>
    </source>
</evidence>
<dbReference type="EMBL" id="BPLR01006211">
    <property type="protein sequence ID" value="GIY08203.1"/>
    <property type="molecule type" value="Genomic_DNA"/>
</dbReference>
<protein>
    <submittedName>
        <fullName evidence="2">Uncharacterized protein</fullName>
    </submittedName>
</protein>
<feature type="region of interest" description="Disordered" evidence="1">
    <location>
        <begin position="1"/>
        <end position="51"/>
    </location>
</feature>
<dbReference type="Proteomes" id="UP001054945">
    <property type="component" value="Unassembled WGS sequence"/>
</dbReference>
<name>A0AAV4QER4_CAEEX</name>
<comment type="caution">
    <text evidence="2">The sequence shown here is derived from an EMBL/GenBank/DDBJ whole genome shotgun (WGS) entry which is preliminary data.</text>
</comment>
<feature type="region of interest" description="Disordered" evidence="1">
    <location>
        <begin position="67"/>
        <end position="143"/>
    </location>
</feature>
<organism evidence="2 3">
    <name type="scientific">Caerostris extrusa</name>
    <name type="common">Bark spider</name>
    <name type="synonym">Caerostris bankana</name>
    <dbReference type="NCBI Taxonomy" id="172846"/>
    <lineage>
        <taxon>Eukaryota</taxon>
        <taxon>Metazoa</taxon>
        <taxon>Ecdysozoa</taxon>
        <taxon>Arthropoda</taxon>
        <taxon>Chelicerata</taxon>
        <taxon>Arachnida</taxon>
        <taxon>Araneae</taxon>
        <taxon>Araneomorphae</taxon>
        <taxon>Entelegynae</taxon>
        <taxon>Araneoidea</taxon>
        <taxon>Araneidae</taxon>
        <taxon>Caerostris</taxon>
    </lineage>
</organism>
<keyword evidence="3" id="KW-1185">Reference proteome</keyword>